<dbReference type="GO" id="GO:0051213">
    <property type="term" value="F:dioxygenase activity"/>
    <property type="evidence" value="ECO:0007669"/>
    <property type="project" value="UniProtKB-KW"/>
</dbReference>
<dbReference type="InterPro" id="IPR013785">
    <property type="entry name" value="Aldolase_TIM"/>
</dbReference>
<protein>
    <submittedName>
        <fullName evidence="6">2-nitropropane dioxygenase</fullName>
    </submittedName>
</protein>
<comment type="similarity">
    <text evidence="1">Belongs to the nitronate monooxygenase family. NMO class I subfamily.</text>
</comment>
<accession>A0ABQ3IQS5</accession>
<dbReference type="CDD" id="cd04730">
    <property type="entry name" value="NPD_like"/>
    <property type="match status" value="1"/>
</dbReference>
<dbReference type="RefSeq" id="WP_229817210.1">
    <property type="nucleotide sequence ID" value="NZ_BNAH01000007.1"/>
</dbReference>
<evidence type="ECO:0000313" key="7">
    <source>
        <dbReference type="Proteomes" id="UP000626370"/>
    </source>
</evidence>
<dbReference type="InterPro" id="IPR004136">
    <property type="entry name" value="NMO"/>
</dbReference>
<evidence type="ECO:0000256" key="1">
    <source>
        <dbReference type="ARBA" id="ARBA00009881"/>
    </source>
</evidence>
<gene>
    <name evidence="6" type="ORF">GCM10011501_20390</name>
</gene>
<dbReference type="EMBL" id="BNAH01000007">
    <property type="protein sequence ID" value="GHE90895.1"/>
    <property type="molecule type" value="Genomic_DNA"/>
</dbReference>
<evidence type="ECO:0000256" key="3">
    <source>
        <dbReference type="ARBA" id="ARBA00022643"/>
    </source>
</evidence>
<dbReference type="PANTHER" id="PTHR42747:SF4">
    <property type="entry name" value="BLR1330 PROTEIN"/>
    <property type="match status" value="1"/>
</dbReference>
<keyword evidence="7" id="KW-1185">Reference proteome</keyword>
<evidence type="ECO:0000313" key="6">
    <source>
        <dbReference type="EMBL" id="GHE90895.1"/>
    </source>
</evidence>
<name>A0ABQ3IQS5_9GAMM</name>
<proteinExistence type="inferred from homology"/>
<evidence type="ECO:0000256" key="4">
    <source>
        <dbReference type="ARBA" id="ARBA00023002"/>
    </source>
</evidence>
<evidence type="ECO:0000256" key="5">
    <source>
        <dbReference type="ARBA" id="ARBA00023033"/>
    </source>
</evidence>
<comment type="caution">
    <text evidence="6">The sequence shown here is derived from an EMBL/GenBank/DDBJ whole genome shotgun (WGS) entry which is preliminary data.</text>
</comment>
<sequence length="310" mass="33212">MKEINPLKLRLPVFCAPMFLVSGPELVIAACKSGISGSFPATNARTIEELEQWMQQISSSLAPDDAPWIMNLITHSTYTRLEEDLKLVAKYKPAVVITALGSPKPVMETVKAYGGLVFADVVDLKLAKKAAEAGVDGLACISSGAGGHTGQLSPFAFISAVREFFDGYIAVGGGISDGAAVAGAIAAGADYIYMGTRFLPAKESMAEQEYKEMVVASNSEDLLISDAITGTKASWLKPSLIKAGLDPENLNKSGDRNYSSTSSNKRWKDIWAAGQGLGRSKKIESVANIVDELEQEYFTAIDRFKKVTTK</sequence>
<dbReference type="SUPFAM" id="SSF51412">
    <property type="entry name" value="Inosine monophosphate dehydrogenase (IMPDH)"/>
    <property type="match status" value="1"/>
</dbReference>
<dbReference type="PANTHER" id="PTHR42747">
    <property type="entry name" value="NITRONATE MONOOXYGENASE-RELATED"/>
    <property type="match status" value="1"/>
</dbReference>
<keyword evidence="2" id="KW-0285">Flavoprotein</keyword>
<reference evidence="7" key="1">
    <citation type="journal article" date="2019" name="Int. J. Syst. Evol. Microbiol.">
        <title>The Global Catalogue of Microorganisms (GCM) 10K type strain sequencing project: providing services to taxonomists for standard genome sequencing and annotation.</title>
        <authorList>
            <consortium name="The Broad Institute Genomics Platform"/>
            <consortium name="The Broad Institute Genome Sequencing Center for Infectious Disease"/>
            <person name="Wu L."/>
            <person name="Ma J."/>
        </authorList>
    </citation>
    <scope>NUCLEOTIDE SEQUENCE [LARGE SCALE GENOMIC DNA]</scope>
    <source>
        <strain evidence="7">CGMCC 1.15922</strain>
    </source>
</reference>
<dbReference type="Pfam" id="PF03060">
    <property type="entry name" value="NMO"/>
    <property type="match status" value="1"/>
</dbReference>
<keyword evidence="5" id="KW-0503">Monooxygenase</keyword>
<keyword evidence="6" id="KW-0223">Dioxygenase</keyword>
<dbReference type="Proteomes" id="UP000626370">
    <property type="component" value="Unassembled WGS sequence"/>
</dbReference>
<evidence type="ECO:0000256" key="2">
    <source>
        <dbReference type="ARBA" id="ARBA00022630"/>
    </source>
</evidence>
<organism evidence="6 7">
    <name type="scientific">Thalassotalea profundi</name>
    <dbReference type="NCBI Taxonomy" id="2036687"/>
    <lineage>
        <taxon>Bacteria</taxon>
        <taxon>Pseudomonadati</taxon>
        <taxon>Pseudomonadota</taxon>
        <taxon>Gammaproteobacteria</taxon>
        <taxon>Alteromonadales</taxon>
        <taxon>Colwelliaceae</taxon>
        <taxon>Thalassotalea</taxon>
    </lineage>
</organism>
<keyword evidence="4" id="KW-0560">Oxidoreductase</keyword>
<keyword evidence="3" id="KW-0288">FMN</keyword>
<dbReference type="Gene3D" id="3.20.20.70">
    <property type="entry name" value="Aldolase class I"/>
    <property type="match status" value="1"/>
</dbReference>